<accession>W6MC44</accession>
<keyword evidence="2" id="KW-1185">Reference proteome</keyword>
<gene>
    <name evidence="1" type="ORF">BN873_20007</name>
</gene>
<comment type="caution">
    <text evidence="1">The sequence shown here is derived from an EMBL/GenBank/DDBJ whole genome shotgun (WGS) entry which is preliminary data.</text>
</comment>
<organism evidence="1 2">
    <name type="scientific">Candidatus Competibacter denitrificans Run_A_D11</name>
    <dbReference type="NCBI Taxonomy" id="1400863"/>
    <lineage>
        <taxon>Bacteria</taxon>
        <taxon>Pseudomonadati</taxon>
        <taxon>Pseudomonadota</taxon>
        <taxon>Gammaproteobacteria</taxon>
        <taxon>Candidatus Competibacteraceae</taxon>
        <taxon>Candidatus Competibacter</taxon>
    </lineage>
</organism>
<reference evidence="1" key="2">
    <citation type="submission" date="2014-03" db="EMBL/GenBank/DDBJ databases">
        <title>Candidatus Competibacter-lineage genomes retrieved from metagenomes reveal functional metabolic diversity.</title>
        <authorList>
            <person name="McIlroy S.J."/>
            <person name="Albertsen M."/>
            <person name="Andresen E.K."/>
            <person name="Saunders A.M."/>
            <person name="Kristiansen R."/>
            <person name="Stokholm-Bjerregaard M."/>
            <person name="Nielsen K.L."/>
            <person name="Nielsen P.H."/>
        </authorList>
    </citation>
    <scope>NUCLEOTIDE SEQUENCE</scope>
    <source>
        <strain evidence="1">Run_A_D11</strain>
    </source>
</reference>
<evidence type="ECO:0000313" key="2">
    <source>
        <dbReference type="Proteomes" id="UP000035760"/>
    </source>
</evidence>
<dbReference type="Proteomes" id="UP000035760">
    <property type="component" value="Unassembled WGS sequence"/>
</dbReference>
<reference evidence="1" key="1">
    <citation type="submission" date="2013-07" db="EMBL/GenBank/DDBJ databases">
        <authorList>
            <person name="McIlroy S."/>
        </authorList>
    </citation>
    <scope>NUCLEOTIDE SEQUENCE [LARGE SCALE GENOMIC DNA]</scope>
    <source>
        <strain evidence="1">Run_A_D11</strain>
    </source>
</reference>
<evidence type="ECO:0000313" key="1">
    <source>
        <dbReference type="EMBL" id="CDI01683.1"/>
    </source>
</evidence>
<protein>
    <submittedName>
        <fullName evidence="1">Uncharacterized protein</fullName>
    </submittedName>
</protein>
<proteinExistence type="predicted"/>
<dbReference type="AlphaFoldDB" id="W6MC44"/>
<name>W6MC44_9GAMM</name>
<sequence length="28" mass="3131">MFGQSPDLKGLRDLGFINLQADQIQLVL</sequence>
<dbReference type="EMBL" id="CBTJ020000025">
    <property type="protein sequence ID" value="CDI01683.1"/>
    <property type="molecule type" value="Genomic_DNA"/>
</dbReference>